<protein>
    <recommendedName>
        <fullName evidence="1">CinA-like protein</fullName>
    </recommendedName>
</protein>
<dbReference type="NCBIfam" id="TIGR00199">
    <property type="entry name" value="PncC_domain"/>
    <property type="match status" value="1"/>
</dbReference>
<dbReference type="RefSeq" id="WP_092128927.1">
    <property type="nucleotide sequence ID" value="NZ_FMYU01000008.1"/>
</dbReference>
<dbReference type="Pfam" id="PF00994">
    <property type="entry name" value="MoCF_biosynth"/>
    <property type="match status" value="1"/>
</dbReference>
<dbReference type="PANTHER" id="PTHR13939:SF0">
    <property type="entry name" value="NMN AMIDOHYDROLASE-LIKE PROTEIN YFAY"/>
    <property type="match status" value="1"/>
</dbReference>
<dbReference type="Pfam" id="PF02464">
    <property type="entry name" value="CinA"/>
    <property type="match status" value="1"/>
</dbReference>
<dbReference type="HAMAP" id="MF_00226_B">
    <property type="entry name" value="CinA_B"/>
    <property type="match status" value="1"/>
</dbReference>
<keyword evidence="4" id="KW-1185">Reference proteome</keyword>
<gene>
    <name evidence="3" type="ORF">SAMN05660835_01215</name>
</gene>
<organism evidence="3 4">
    <name type="scientific">Desulfurella multipotens</name>
    <dbReference type="NCBI Taxonomy" id="79269"/>
    <lineage>
        <taxon>Bacteria</taxon>
        <taxon>Pseudomonadati</taxon>
        <taxon>Campylobacterota</taxon>
        <taxon>Desulfurellia</taxon>
        <taxon>Desulfurellales</taxon>
        <taxon>Desulfurellaceae</taxon>
        <taxon>Desulfurella</taxon>
    </lineage>
</organism>
<sequence length="389" mass="42792">MNVGILITGSEFATGSKQDTNSSIFAKIAFERGLDVAFIHICKDIEEEIEKSVQFALEMCDILIVSGGLGPTFDDVTRQALSKAFNEKLIYDEAWLKYLENEYSLRNVEFTNARKNMALRLLNSKPITNDYGKALGFIYEKNHKVTIVLPGIPQEAKSMLIKAFNELGYTKKIREISLFRTFGLKESDVSSLVKDFGNTFINVSALGVDVYAKESTSASKIEAVLGKYIYAHDESEMEEIVGKLLRQKQLTIATAESSTGGLIVSRIVNVAGSSDYCLGGIVSYSNQAKMNILGVKEQTLKSFGAVSEQTAKEMLLGAKRLFGADIVLADTGIAGPGGGTSEKPVGLHYIGIMVKDNISIYKEIYQAQRNYTRLYISQFALNLVRLALS</sequence>
<feature type="domain" description="MoaB/Mog" evidence="2">
    <location>
        <begin position="4"/>
        <end position="170"/>
    </location>
</feature>
<dbReference type="AlphaFoldDB" id="A0A1G6NS83"/>
<accession>A0A1G6NS83</accession>
<dbReference type="InterPro" id="IPR008135">
    <property type="entry name" value="Competence-induced_CinA"/>
</dbReference>
<dbReference type="EMBL" id="FMYU01000008">
    <property type="protein sequence ID" value="SDC70481.1"/>
    <property type="molecule type" value="Genomic_DNA"/>
</dbReference>
<evidence type="ECO:0000259" key="2">
    <source>
        <dbReference type="SMART" id="SM00852"/>
    </source>
</evidence>
<evidence type="ECO:0000313" key="3">
    <source>
        <dbReference type="EMBL" id="SDC70481.1"/>
    </source>
</evidence>
<evidence type="ECO:0000313" key="4">
    <source>
        <dbReference type="Proteomes" id="UP000199411"/>
    </source>
</evidence>
<dbReference type="InterPro" id="IPR001453">
    <property type="entry name" value="MoaB/Mog_dom"/>
</dbReference>
<dbReference type="SMART" id="SM00852">
    <property type="entry name" value="MoCF_biosynth"/>
    <property type="match status" value="1"/>
</dbReference>
<dbReference type="CDD" id="cd00885">
    <property type="entry name" value="cinA"/>
    <property type="match status" value="1"/>
</dbReference>
<name>A0A1G6NS83_9BACT</name>
<dbReference type="SUPFAM" id="SSF142433">
    <property type="entry name" value="CinA-like"/>
    <property type="match status" value="1"/>
</dbReference>
<dbReference type="PANTHER" id="PTHR13939">
    <property type="entry name" value="NICOTINAMIDE-NUCLEOTIDE AMIDOHYDROLASE PNCC"/>
    <property type="match status" value="1"/>
</dbReference>
<comment type="similarity">
    <text evidence="1">Belongs to the CinA family.</text>
</comment>
<dbReference type="PIRSF" id="PIRSF006728">
    <property type="entry name" value="CinA"/>
    <property type="match status" value="1"/>
</dbReference>
<evidence type="ECO:0000256" key="1">
    <source>
        <dbReference type="HAMAP-Rule" id="MF_00226"/>
    </source>
</evidence>
<dbReference type="InterPro" id="IPR036425">
    <property type="entry name" value="MoaB/Mog-like_dom_sf"/>
</dbReference>
<dbReference type="Gene3D" id="3.40.980.10">
    <property type="entry name" value="MoaB/Mog-like domain"/>
    <property type="match status" value="1"/>
</dbReference>
<dbReference type="OrthoDB" id="9801454at2"/>
<dbReference type="SUPFAM" id="SSF53218">
    <property type="entry name" value="Molybdenum cofactor biosynthesis proteins"/>
    <property type="match status" value="1"/>
</dbReference>
<dbReference type="InterPro" id="IPR050101">
    <property type="entry name" value="CinA"/>
</dbReference>
<dbReference type="Gene3D" id="3.90.950.20">
    <property type="entry name" value="CinA-like"/>
    <property type="match status" value="1"/>
</dbReference>
<dbReference type="InterPro" id="IPR008136">
    <property type="entry name" value="CinA_C"/>
</dbReference>
<proteinExistence type="inferred from homology"/>
<dbReference type="InterPro" id="IPR036653">
    <property type="entry name" value="CinA-like_C"/>
</dbReference>
<dbReference type="Proteomes" id="UP000199411">
    <property type="component" value="Unassembled WGS sequence"/>
</dbReference>
<reference evidence="4" key="1">
    <citation type="submission" date="2016-10" db="EMBL/GenBank/DDBJ databases">
        <authorList>
            <person name="Varghese N."/>
            <person name="Submissions S."/>
        </authorList>
    </citation>
    <scope>NUCLEOTIDE SEQUENCE [LARGE SCALE GENOMIC DNA]</scope>
    <source>
        <strain evidence="4">DSM 8415</strain>
    </source>
</reference>